<name>A0ABX1TTA1_9GAMM</name>
<proteinExistence type="predicted"/>
<evidence type="ECO:0000313" key="1">
    <source>
        <dbReference type="EMBL" id="NMQ21195.1"/>
    </source>
</evidence>
<dbReference type="RefSeq" id="WP_169250464.1">
    <property type="nucleotide sequence ID" value="NZ_SPMZ01000079.1"/>
</dbReference>
<dbReference type="EMBL" id="SPMZ01000079">
    <property type="protein sequence ID" value="NMQ21195.1"/>
    <property type="molecule type" value="Genomic_DNA"/>
</dbReference>
<dbReference type="Proteomes" id="UP000760480">
    <property type="component" value="Unassembled WGS sequence"/>
</dbReference>
<comment type="caution">
    <text evidence="1">The sequence shown here is derived from an EMBL/GenBank/DDBJ whole genome shotgun (WGS) entry which is preliminary data.</text>
</comment>
<reference evidence="1 2" key="1">
    <citation type="submission" date="2019-03" db="EMBL/GenBank/DDBJ databases">
        <title>Metabolic reconstructions from genomes of highly enriched 'Candidatus Accumulibacter' and 'Candidatus Competibacter' bioreactor populations.</title>
        <authorList>
            <person name="Annavajhala M.K."/>
            <person name="Welles L."/>
            <person name="Abbas B."/>
            <person name="Sorokin D."/>
            <person name="Park H."/>
            <person name="Van Loosdrecht M."/>
            <person name="Chandran K."/>
        </authorList>
    </citation>
    <scope>NUCLEOTIDE SEQUENCE [LARGE SCALE GENOMIC DNA]</scope>
    <source>
        <strain evidence="1 2">SBR_G</strain>
    </source>
</reference>
<keyword evidence="2" id="KW-1185">Reference proteome</keyword>
<protein>
    <submittedName>
        <fullName evidence="1">Uncharacterized protein</fullName>
    </submittedName>
</protein>
<gene>
    <name evidence="1" type="ORF">E4P82_19535</name>
</gene>
<evidence type="ECO:0000313" key="2">
    <source>
        <dbReference type="Proteomes" id="UP000760480"/>
    </source>
</evidence>
<sequence>MIERPPAIAPQEQTQAAITAMHAYFDATARARPRRERQYLAHEWLAAIRRLRTVGHQDR</sequence>
<organism evidence="1 2">
    <name type="scientific">Candidatus Competibacter phosphatis</name>
    <dbReference type="NCBI Taxonomy" id="221280"/>
    <lineage>
        <taxon>Bacteria</taxon>
        <taxon>Pseudomonadati</taxon>
        <taxon>Pseudomonadota</taxon>
        <taxon>Gammaproteobacteria</taxon>
        <taxon>Candidatus Competibacteraceae</taxon>
        <taxon>Candidatus Competibacter</taxon>
    </lineage>
</organism>
<accession>A0ABX1TTA1</accession>